<evidence type="ECO:0000313" key="5">
    <source>
        <dbReference type="Proteomes" id="UP001341245"/>
    </source>
</evidence>
<keyword evidence="3" id="KW-0812">Transmembrane</keyword>
<gene>
    <name evidence="4" type="ORF">QM012_005300</name>
</gene>
<feature type="compositionally biased region" description="Basic residues" evidence="2">
    <location>
        <begin position="186"/>
        <end position="195"/>
    </location>
</feature>
<feature type="transmembrane region" description="Helical" evidence="3">
    <location>
        <begin position="52"/>
        <end position="73"/>
    </location>
</feature>
<protein>
    <recommendedName>
        <fullName evidence="6">MFS general substrate transporter</fullName>
    </recommendedName>
</protein>
<reference evidence="4 5" key="1">
    <citation type="submission" date="2023-11" db="EMBL/GenBank/DDBJ databases">
        <title>Draft genome sequence and annotation of the polyextremotolerant black yeast-like fungus Aureobasidium pullulans NRRL 62042.</title>
        <authorList>
            <person name="Dielentheis-Frenken M.R.E."/>
            <person name="Wibberg D."/>
            <person name="Blank L.M."/>
            <person name="Tiso T."/>
        </authorList>
    </citation>
    <scope>NUCLEOTIDE SEQUENCE [LARGE SCALE GENOMIC DNA]</scope>
    <source>
        <strain evidence="4 5">NRRL 62042</strain>
    </source>
</reference>
<comment type="subcellular location">
    <subcellularLocation>
        <location evidence="1">Membrane</location>
        <topology evidence="1">Multi-pass membrane protein</topology>
    </subcellularLocation>
</comment>
<name>A0ABR0T5C3_AURPU</name>
<feature type="transmembrane region" description="Helical" evidence="3">
    <location>
        <begin position="448"/>
        <end position="470"/>
    </location>
</feature>
<feature type="transmembrane region" description="Helical" evidence="3">
    <location>
        <begin position="412"/>
        <end position="433"/>
    </location>
</feature>
<feature type="region of interest" description="Disordered" evidence="2">
    <location>
        <begin position="477"/>
        <end position="521"/>
    </location>
</feature>
<organism evidence="4 5">
    <name type="scientific">Aureobasidium pullulans</name>
    <name type="common">Black yeast</name>
    <name type="synonym">Pullularia pullulans</name>
    <dbReference type="NCBI Taxonomy" id="5580"/>
    <lineage>
        <taxon>Eukaryota</taxon>
        <taxon>Fungi</taxon>
        <taxon>Dikarya</taxon>
        <taxon>Ascomycota</taxon>
        <taxon>Pezizomycotina</taxon>
        <taxon>Dothideomycetes</taxon>
        <taxon>Dothideomycetidae</taxon>
        <taxon>Dothideales</taxon>
        <taxon>Saccotheciaceae</taxon>
        <taxon>Aureobasidium</taxon>
    </lineage>
</organism>
<dbReference type="EMBL" id="JASGXD010000022">
    <property type="protein sequence ID" value="KAK5999643.1"/>
    <property type="molecule type" value="Genomic_DNA"/>
</dbReference>
<keyword evidence="3" id="KW-1133">Transmembrane helix</keyword>
<dbReference type="SUPFAM" id="SSF103473">
    <property type="entry name" value="MFS general substrate transporter"/>
    <property type="match status" value="2"/>
</dbReference>
<evidence type="ECO:0008006" key="6">
    <source>
        <dbReference type="Google" id="ProtNLM"/>
    </source>
</evidence>
<dbReference type="Pfam" id="PF07690">
    <property type="entry name" value="MFS_1"/>
    <property type="match status" value="1"/>
</dbReference>
<feature type="transmembrane region" description="Helical" evidence="3">
    <location>
        <begin position="85"/>
        <end position="103"/>
    </location>
</feature>
<feature type="transmembrane region" description="Helical" evidence="3">
    <location>
        <begin position="571"/>
        <end position="591"/>
    </location>
</feature>
<accession>A0ABR0T5C3</accession>
<feature type="transmembrane region" description="Helical" evidence="3">
    <location>
        <begin position="109"/>
        <end position="130"/>
    </location>
</feature>
<proteinExistence type="predicted"/>
<evidence type="ECO:0000313" key="4">
    <source>
        <dbReference type="EMBL" id="KAK5999643.1"/>
    </source>
</evidence>
<dbReference type="InterPro" id="IPR011701">
    <property type="entry name" value="MFS"/>
</dbReference>
<feature type="transmembrane region" description="Helical" evidence="3">
    <location>
        <begin position="211"/>
        <end position="231"/>
    </location>
</feature>
<dbReference type="Proteomes" id="UP001341245">
    <property type="component" value="Unassembled WGS sequence"/>
</dbReference>
<feature type="transmembrane region" description="Helical" evidence="3">
    <location>
        <begin position="16"/>
        <end position="40"/>
    </location>
</feature>
<feature type="region of interest" description="Disordered" evidence="2">
    <location>
        <begin position="184"/>
        <end position="204"/>
    </location>
</feature>
<evidence type="ECO:0000256" key="3">
    <source>
        <dbReference type="SAM" id="Phobius"/>
    </source>
</evidence>
<feature type="transmembrane region" description="Helical" evidence="3">
    <location>
        <begin position="540"/>
        <end position="559"/>
    </location>
</feature>
<comment type="caution">
    <text evidence="4">The sequence shown here is derived from an EMBL/GenBank/DDBJ whole genome shotgun (WGS) entry which is preliminary data.</text>
</comment>
<feature type="transmembrane region" description="Helical" evidence="3">
    <location>
        <begin position="375"/>
        <end position="400"/>
    </location>
</feature>
<evidence type="ECO:0000256" key="1">
    <source>
        <dbReference type="ARBA" id="ARBA00004141"/>
    </source>
</evidence>
<keyword evidence="5" id="KW-1185">Reference proteome</keyword>
<dbReference type="PANTHER" id="PTHR23524">
    <property type="entry name" value="TRANSPORTER, PUTATIVE (AFU_ORTHOLOGUE AFUA_8G04850)-RELATED"/>
    <property type="match status" value="1"/>
</dbReference>
<dbReference type="CDD" id="cd06174">
    <property type="entry name" value="MFS"/>
    <property type="match status" value="1"/>
</dbReference>
<dbReference type="InterPro" id="IPR036259">
    <property type="entry name" value="MFS_trans_sf"/>
</dbReference>
<dbReference type="Gene3D" id="1.20.1250.20">
    <property type="entry name" value="MFS general substrate transporter like domains"/>
    <property type="match status" value="2"/>
</dbReference>
<feature type="transmembrane region" description="Helical" evidence="3">
    <location>
        <begin position="333"/>
        <end position="355"/>
    </location>
</feature>
<feature type="compositionally biased region" description="Low complexity" evidence="2">
    <location>
        <begin position="477"/>
        <end position="487"/>
    </location>
</feature>
<feature type="transmembrane region" description="Helical" evidence="3">
    <location>
        <begin position="251"/>
        <end position="273"/>
    </location>
</feature>
<evidence type="ECO:0000256" key="2">
    <source>
        <dbReference type="SAM" id="MobiDB-lite"/>
    </source>
</evidence>
<sequence>MIVPKITATKLQAASYLLGVALFSISFLVFLNASISFVVTDVIGRKHGVGDVVGTLGFADELVALAACPLWGLLSDKIGVRNVAVIGYLIVGASLMLLVQSHNVYPQLLLGRMAFSIGGAACSTMVTAILPTMTAERKQTTPSEVSQPYAEGLATPADPNARHSGAFSISSEVTITPARYIQRPPNLRRRSQKRRFAADPTTPKKSDLSQLAGYVGMFTGIGALVAVGIFLPLPVKFSGRGVAQADAVKDSFYVVGGVSIAVAALVALTLRGLPGEEDKGFNRLFYSGRNTEEHEASEAASLRPLPSYYQLVRAAVVLGFTDSRIALGYLGGFVARASSVGISLFIPLFVNAYFIREGLCSNDPSEDIKSSCKRAYTLASMLTGFSQLTALLAAPLFGWFNGYMSKKGQQLSYFPLGLGAIAGIIGCISFGLLDNPDPFHGSADGKGAILAVILLGFSQISAIVCSLGILARGIQASTPTASTSPSTEPDTLPEAHEPSTEPTSSAQEPGETAPLLPPINEPSAPLSPALDRSQLKGTIAGVYSLAGGIGILLLTKLGGVLFDKTSTGAPFYMLAAFNGVLLLAVIVVFVVHRVRKASVSDA</sequence>
<keyword evidence="3" id="KW-0472">Membrane</keyword>
<dbReference type="PANTHER" id="PTHR23524:SF1">
    <property type="entry name" value="MRH DOMAIN-CONTAINING PROTEIN-RELATED"/>
    <property type="match status" value="1"/>
</dbReference>